<dbReference type="Proteomes" id="UP000622552">
    <property type="component" value="Unassembled WGS sequence"/>
</dbReference>
<evidence type="ECO:0000256" key="7">
    <source>
        <dbReference type="SAM" id="Phobius"/>
    </source>
</evidence>
<dbReference type="InterPro" id="IPR013324">
    <property type="entry name" value="RNA_pol_sigma_r3/r4-like"/>
</dbReference>
<evidence type="ECO:0000256" key="2">
    <source>
        <dbReference type="ARBA" id="ARBA00023015"/>
    </source>
</evidence>
<name>A0A8J7GY83_9ACTN</name>
<protein>
    <submittedName>
        <fullName evidence="10">RNA polymerase sigma factor (Sigma-70 family)</fullName>
    </submittedName>
</protein>
<feature type="transmembrane region" description="Helical" evidence="7">
    <location>
        <begin position="287"/>
        <end position="307"/>
    </location>
</feature>
<evidence type="ECO:0000256" key="3">
    <source>
        <dbReference type="ARBA" id="ARBA00023082"/>
    </source>
</evidence>
<feature type="compositionally biased region" description="Basic and acidic residues" evidence="6">
    <location>
        <begin position="410"/>
        <end position="421"/>
    </location>
</feature>
<keyword evidence="4" id="KW-0238">DNA-binding</keyword>
<evidence type="ECO:0000313" key="11">
    <source>
        <dbReference type="Proteomes" id="UP000622552"/>
    </source>
</evidence>
<proteinExistence type="inferred from homology"/>
<keyword evidence="7" id="KW-0812">Transmembrane</keyword>
<evidence type="ECO:0000256" key="4">
    <source>
        <dbReference type="ARBA" id="ARBA00023125"/>
    </source>
</evidence>
<evidence type="ECO:0000256" key="1">
    <source>
        <dbReference type="ARBA" id="ARBA00010641"/>
    </source>
</evidence>
<dbReference type="InterPro" id="IPR013249">
    <property type="entry name" value="RNA_pol_sigma70_r4_t2"/>
</dbReference>
<feature type="transmembrane region" description="Helical" evidence="7">
    <location>
        <begin position="237"/>
        <end position="256"/>
    </location>
</feature>
<feature type="compositionally biased region" description="Gly residues" evidence="6">
    <location>
        <begin position="378"/>
        <end position="388"/>
    </location>
</feature>
<reference evidence="10" key="1">
    <citation type="submission" date="2020-11" db="EMBL/GenBank/DDBJ databases">
        <title>Sequencing the genomes of 1000 actinobacteria strains.</title>
        <authorList>
            <person name="Klenk H.-P."/>
        </authorList>
    </citation>
    <scope>NUCLEOTIDE SEQUENCE</scope>
    <source>
        <strain evidence="10">DSM 45356</strain>
    </source>
</reference>
<keyword evidence="7" id="KW-1133">Transmembrane helix</keyword>
<dbReference type="PANTHER" id="PTHR43133">
    <property type="entry name" value="RNA POLYMERASE ECF-TYPE SIGMA FACTO"/>
    <property type="match status" value="1"/>
</dbReference>
<comment type="caution">
    <text evidence="10">The sequence shown here is derived from an EMBL/GenBank/DDBJ whole genome shotgun (WGS) entry which is preliminary data.</text>
</comment>
<dbReference type="InterPro" id="IPR014284">
    <property type="entry name" value="RNA_pol_sigma-70_dom"/>
</dbReference>
<dbReference type="GO" id="GO:0003677">
    <property type="term" value="F:DNA binding"/>
    <property type="evidence" value="ECO:0007669"/>
    <property type="project" value="UniProtKB-KW"/>
</dbReference>
<evidence type="ECO:0000313" key="10">
    <source>
        <dbReference type="EMBL" id="MBG6140356.1"/>
    </source>
</evidence>
<evidence type="ECO:0000256" key="6">
    <source>
        <dbReference type="SAM" id="MobiDB-lite"/>
    </source>
</evidence>
<feature type="compositionally biased region" description="Pro residues" evidence="6">
    <location>
        <begin position="334"/>
        <end position="367"/>
    </location>
</feature>
<dbReference type="GO" id="GO:0006352">
    <property type="term" value="P:DNA-templated transcription initiation"/>
    <property type="evidence" value="ECO:0007669"/>
    <property type="project" value="InterPro"/>
</dbReference>
<dbReference type="PANTHER" id="PTHR43133:SF8">
    <property type="entry name" value="RNA POLYMERASE SIGMA FACTOR HI_1459-RELATED"/>
    <property type="match status" value="1"/>
</dbReference>
<dbReference type="InterPro" id="IPR039425">
    <property type="entry name" value="RNA_pol_sigma-70-like"/>
</dbReference>
<evidence type="ECO:0000259" key="8">
    <source>
        <dbReference type="Pfam" id="PF04542"/>
    </source>
</evidence>
<gene>
    <name evidence="10" type="ORF">IW245_006550</name>
</gene>
<organism evidence="10 11">
    <name type="scientific">Longispora fulva</name>
    <dbReference type="NCBI Taxonomy" id="619741"/>
    <lineage>
        <taxon>Bacteria</taxon>
        <taxon>Bacillati</taxon>
        <taxon>Actinomycetota</taxon>
        <taxon>Actinomycetes</taxon>
        <taxon>Micromonosporales</taxon>
        <taxon>Micromonosporaceae</taxon>
        <taxon>Longispora</taxon>
    </lineage>
</organism>
<feature type="domain" description="RNA polymerase sigma factor 70 region 4 type 2" evidence="9">
    <location>
        <begin position="126"/>
        <end position="174"/>
    </location>
</feature>
<evidence type="ECO:0000259" key="9">
    <source>
        <dbReference type="Pfam" id="PF08281"/>
    </source>
</evidence>
<dbReference type="InterPro" id="IPR013325">
    <property type="entry name" value="RNA_pol_sigma_r2"/>
</dbReference>
<dbReference type="AlphaFoldDB" id="A0A8J7GY83"/>
<dbReference type="SUPFAM" id="SSF88946">
    <property type="entry name" value="Sigma2 domain of RNA polymerase sigma factors"/>
    <property type="match status" value="1"/>
</dbReference>
<keyword evidence="5" id="KW-0804">Transcription</keyword>
<dbReference type="Pfam" id="PF08281">
    <property type="entry name" value="Sigma70_r4_2"/>
    <property type="match status" value="1"/>
</dbReference>
<accession>A0A8J7GY83</accession>
<dbReference type="RefSeq" id="WP_231399009.1">
    <property type="nucleotide sequence ID" value="NZ_BONS01000006.1"/>
</dbReference>
<keyword evidence="3" id="KW-0731">Sigma factor</keyword>
<dbReference type="InterPro" id="IPR007627">
    <property type="entry name" value="RNA_pol_sigma70_r2"/>
</dbReference>
<feature type="transmembrane region" description="Helical" evidence="7">
    <location>
        <begin position="262"/>
        <end position="280"/>
    </location>
</feature>
<dbReference type="Pfam" id="PF04542">
    <property type="entry name" value="Sigma70_r2"/>
    <property type="match status" value="1"/>
</dbReference>
<evidence type="ECO:0000256" key="5">
    <source>
        <dbReference type="ARBA" id="ARBA00023163"/>
    </source>
</evidence>
<dbReference type="InterPro" id="IPR036388">
    <property type="entry name" value="WH-like_DNA-bd_sf"/>
</dbReference>
<feature type="region of interest" description="Disordered" evidence="6">
    <location>
        <begin position="334"/>
        <end position="435"/>
    </location>
</feature>
<dbReference type="Gene3D" id="1.10.10.10">
    <property type="entry name" value="Winged helix-like DNA-binding domain superfamily/Winged helix DNA-binding domain"/>
    <property type="match status" value="1"/>
</dbReference>
<sequence>MTVDTPVSDAELVVAARKGDSTAYSDLYSRHVGAARRLARVLVRDTADAEDLVADAFAKVLVALRRGGGPKDAFRAYLLTSLRHVCYDRAKRDRKLLLTDDMNVIDHGETFEDPVVTRAEQTYAARAFAKLPERWRMVLWHTEVEGESPAQVAPLLGLTPNGVSALAYRARERLKQIYLQEHLAESPEECHWSAERLGAYVRGGLASRDFGKVQRHLNGCAGCTLRQLELVEINSRLPVVIGPVVLGGATAGYLGLSASGTKIAVGGWIAAHWFAAVAWVRRIGNRNLAIGGGATAVVAAVLVLILVSGEQKPPPDAALGPTVPQPVVVPPPPVVLPPPPAVQPPPTESEPEPRPSPTPPAPAPEPVPGDFEVAPALDGGGLSAGGPGELPVTVRDPRPAGTVARSINLDIRDVTEPRRESAPAFGPGGPAAWEPTAEAAGFGPVDPGDRDPRAESAPTPVTLILDLPPQFALTAPDAGDGWTCAKTTTVTCTRPPLPPGASSTARVRLTVTPDASGFYPVHLSVTGLGRRGSADVRVAVAPTGTRVGYATSGAPAAVALAGNTLLSCLPRPWCRSVAEDNQDAVMAPYRAPGAPAGPEQGSSGARLTVPAGARIRWAGLYWATSNRAAPTTVLLNGTKVAADGRSTVTNGYRSLGQAYAEVTDLVRGGEVWVSASGLPTGSGEYAGWGLAVVYESAGPPSDVAVYQGPTALRHDPLSVRVAGSSVRADLLLWDGDAPLEGDELALGPTTLATNVGHSRSATALEGDDWRTYGVDVARFGAGLSGASVLTLRPGEDPMELGLLAVTVNR</sequence>
<keyword evidence="2" id="KW-0805">Transcription regulation</keyword>
<comment type="similarity">
    <text evidence="1">Belongs to the sigma-70 factor family. ECF subfamily.</text>
</comment>
<keyword evidence="7" id="KW-0472">Membrane</keyword>
<dbReference type="NCBIfam" id="TIGR02937">
    <property type="entry name" value="sigma70-ECF"/>
    <property type="match status" value="1"/>
</dbReference>
<feature type="domain" description="RNA polymerase sigma-70 region 2" evidence="8">
    <location>
        <begin position="27"/>
        <end position="94"/>
    </location>
</feature>
<dbReference type="GO" id="GO:0016987">
    <property type="term" value="F:sigma factor activity"/>
    <property type="evidence" value="ECO:0007669"/>
    <property type="project" value="UniProtKB-KW"/>
</dbReference>
<keyword evidence="11" id="KW-1185">Reference proteome</keyword>
<dbReference type="EMBL" id="JADOUF010000001">
    <property type="protein sequence ID" value="MBG6140356.1"/>
    <property type="molecule type" value="Genomic_DNA"/>
</dbReference>
<dbReference type="CDD" id="cd06171">
    <property type="entry name" value="Sigma70_r4"/>
    <property type="match status" value="1"/>
</dbReference>
<dbReference type="SUPFAM" id="SSF88659">
    <property type="entry name" value="Sigma3 and sigma4 domains of RNA polymerase sigma factors"/>
    <property type="match status" value="1"/>
</dbReference>
<dbReference type="Gene3D" id="1.10.1740.10">
    <property type="match status" value="1"/>
</dbReference>